<dbReference type="Gene3D" id="3.40.1760.10">
    <property type="entry name" value="YfbM-like super family"/>
    <property type="match status" value="1"/>
</dbReference>
<keyword evidence="2" id="KW-1185">Reference proteome</keyword>
<sequence>MGIRYYAYPVDPEHTATAAATPELFLGQDPLSDAWGLVPIGDSIYAIDAMPRPEMLYLDKCWGLLQALTRPEEGECRPAHILFAGYDRGGRYDYQPFLKALSPSEVAVAASDLATIGNEDLDRLFTRASPGWIGDRNFLEQYMSRAVEFTTELRSRGWGMVYMIG</sequence>
<organism evidence="1 2">
    <name type="scientific">Corynebacterium lemuris</name>
    <dbReference type="NCBI Taxonomy" id="1859292"/>
    <lineage>
        <taxon>Bacteria</taxon>
        <taxon>Bacillati</taxon>
        <taxon>Actinomycetota</taxon>
        <taxon>Actinomycetes</taxon>
        <taxon>Mycobacteriales</taxon>
        <taxon>Corynebacteriaceae</taxon>
        <taxon>Corynebacterium</taxon>
    </lineage>
</organism>
<dbReference type="InterPro" id="IPR035944">
    <property type="entry name" value="YfbM-like_sf"/>
</dbReference>
<protein>
    <recommendedName>
        <fullName evidence="3">DUF1877 domain-containing protein</fullName>
    </recommendedName>
</protein>
<proteinExistence type="predicted"/>
<evidence type="ECO:0000313" key="1">
    <source>
        <dbReference type="EMBL" id="MCS5478792.1"/>
    </source>
</evidence>
<evidence type="ECO:0008006" key="3">
    <source>
        <dbReference type="Google" id="ProtNLM"/>
    </source>
</evidence>
<dbReference type="EMBL" id="JANWTC010000002">
    <property type="protein sequence ID" value="MCS5478792.1"/>
    <property type="molecule type" value="Genomic_DNA"/>
</dbReference>
<reference evidence="1 2" key="1">
    <citation type="submission" date="2022-08" db="EMBL/GenBank/DDBJ databases">
        <title>YIM 101645 draft genome.</title>
        <authorList>
            <person name="Chen X."/>
        </authorList>
    </citation>
    <scope>NUCLEOTIDE SEQUENCE [LARGE SCALE GENOMIC DNA]</scope>
    <source>
        <strain evidence="1 2">YIM 101645</strain>
    </source>
</reference>
<dbReference type="Proteomes" id="UP001205965">
    <property type="component" value="Unassembled WGS sequence"/>
</dbReference>
<gene>
    <name evidence="1" type="ORF">NYP18_03890</name>
</gene>
<comment type="caution">
    <text evidence="1">The sequence shown here is derived from an EMBL/GenBank/DDBJ whole genome shotgun (WGS) entry which is preliminary data.</text>
</comment>
<evidence type="ECO:0000313" key="2">
    <source>
        <dbReference type="Proteomes" id="UP001205965"/>
    </source>
</evidence>
<accession>A0ABT2FXN7</accession>
<dbReference type="RefSeq" id="WP_259426867.1">
    <property type="nucleotide sequence ID" value="NZ_JANWTC010000002.1"/>
</dbReference>
<name>A0ABT2FXN7_9CORY</name>